<name>A0ABS8XQ09_9BURK</name>
<protein>
    <submittedName>
        <fullName evidence="2">Uncharacterized protein</fullName>
    </submittedName>
</protein>
<dbReference type="RefSeq" id="WP_233395531.1">
    <property type="nucleotide sequence ID" value="NZ_JAJTWT010000029.1"/>
</dbReference>
<feature type="chain" id="PRO_5045370687" evidence="1">
    <location>
        <begin position="27"/>
        <end position="68"/>
    </location>
</feature>
<accession>A0ABS8XQ09</accession>
<evidence type="ECO:0000313" key="2">
    <source>
        <dbReference type="EMBL" id="MCE4540793.1"/>
    </source>
</evidence>
<sequence length="68" mass="6991">MPPRRSALLHLATIALAAPAAALVRAADEPRRKPDLGDAAEGTYVVRPAKSISAQRVDGASPASSSRS</sequence>
<evidence type="ECO:0000256" key="1">
    <source>
        <dbReference type="SAM" id="SignalP"/>
    </source>
</evidence>
<dbReference type="Proteomes" id="UP001201463">
    <property type="component" value="Unassembled WGS sequence"/>
</dbReference>
<organism evidence="2 3">
    <name type="scientific">Pelomonas caseinilytica</name>
    <dbReference type="NCBI Taxonomy" id="2906763"/>
    <lineage>
        <taxon>Bacteria</taxon>
        <taxon>Pseudomonadati</taxon>
        <taxon>Pseudomonadota</taxon>
        <taxon>Betaproteobacteria</taxon>
        <taxon>Burkholderiales</taxon>
        <taxon>Sphaerotilaceae</taxon>
        <taxon>Roseateles</taxon>
    </lineage>
</organism>
<dbReference type="EMBL" id="JAJTWT010000029">
    <property type="protein sequence ID" value="MCE4540793.1"/>
    <property type="molecule type" value="Genomic_DNA"/>
</dbReference>
<proteinExistence type="predicted"/>
<keyword evidence="1" id="KW-0732">Signal</keyword>
<keyword evidence="3" id="KW-1185">Reference proteome</keyword>
<comment type="caution">
    <text evidence="2">The sequence shown here is derived from an EMBL/GenBank/DDBJ whole genome shotgun (WGS) entry which is preliminary data.</text>
</comment>
<reference evidence="2 3" key="1">
    <citation type="submission" date="2021-12" db="EMBL/GenBank/DDBJ databases">
        <title>Genome seq of p7.</title>
        <authorList>
            <person name="Seo T."/>
        </authorList>
    </citation>
    <scope>NUCLEOTIDE SEQUENCE [LARGE SCALE GENOMIC DNA]</scope>
    <source>
        <strain evidence="2 3">P7</strain>
    </source>
</reference>
<gene>
    <name evidence="2" type="ORF">LXT12_26545</name>
</gene>
<evidence type="ECO:0000313" key="3">
    <source>
        <dbReference type="Proteomes" id="UP001201463"/>
    </source>
</evidence>
<feature type="signal peptide" evidence="1">
    <location>
        <begin position="1"/>
        <end position="26"/>
    </location>
</feature>